<dbReference type="GO" id="GO:1902758">
    <property type="term" value="P:bis(molybdopterin guanine dinucleotide)molybdenum biosynthetic process"/>
    <property type="evidence" value="ECO:0007669"/>
    <property type="project" value="TreeGrafter"/>
</dbReference>
<evidence type="ECO:0000256" key="3">
    <source>
        <dbReference type="ARBA" id="ARBA00022723"/>
    </source>
</evidence>
<comment type="domain">
    <text evidence="8">The N-terminal domain determines nucleotide recognition and specific binding, while the C-terminal domain determines the specific binding to the target protein.</text>
</comment>
<dbReference type="GO" id="GO:0005737">
    <property type="term" value="C:cytoplasm"/>
    <property type="evidence" value="ECO:0007669"/>
    <property type="project" value="UniProtKB-SubCell"/>
</dbReference>
<evidence type="ECO:0000256" key="8">
    <source>
        <dbReference type="HAMAP-Rule" id="MF_00316"/>
    </source>
</evidence>
<sequence>MSLINVSILLLAGGRGQRMGGQDKGLLEWRGQPLIAHLHATTRPLTDDLIISCNRNRQRYAAYADRLVSDDSDDFPGPLAGIRAGLAVARHSHLLVLPCDVPQVDRDLLQGMLDAAGQHPDRPLMVRQGEHWEPLLCVIPVALAGAFASAWATGERSPRKVMLPLQAQALQCPPDDPRLANLNTPRLLQHCDSLPDGHG</sequence>
<feature type="binding site" evidence="8">
    <location>
        <position position="70"/>
    </location>
    <ligand>
        <name>GTP</name>
        <dbReference type="ChEBI" id="CHEBI:37565"/>
    </ligand>
</feature>
<evidence type="ECO:0000256" key="6">
    <source>
        <dbReference type="ARBA" id="ARBA00023134"/>
    </source>
</evidence>
<feature type="binding site" evidence="8">
    <location>
        <position position="24"/>
    </location>
    <ligand>
        <name>GTP</name>
        <dbReference type="ChEBI" id="CHEBI:37565"/>
    </ligand>
</feature>
<comment type="subcellular location">
    <subcellularLocation>
        <location evidence="8">Cytoplasm</location>
    </subcellularLocation>
</comment>
<dbReference type="PANTHER" id="PTHR19136:SF81">
    <property type="entry name" value="MOLYBDENUM COFACTOR GUANYLYLTRANSFERASE"/>
    <property type="match status" value="1"/>
</dbReference>
<dbReference type="InterPro" id="IPR013482">
    <property type="entry name" value="Molybde_CF_guanTrfase"/>
</dbReference>
<comment type="similarity">
    <text evidence="8">Belongs to the MobA family.</text>
</comment>
<feature type="domain" description="MobA-like NTP transferase" evidence="9">
    <location>
        <begin position="9"/>
        <end position="162"/>
    </location>
</feature>
<evidence type="ECO:0000256" key="2">
    <source>
        <dbReference type="ARBA" id="ARBA00022679"/>
    </source>
</evidence>
<organism evidence="10 11">
    <name type="scientific">Pseudomonas gingeri</name>
    <dbReference type="NCBI Taxonomy" id="117681"/>
    <lineage>
        <taxon>Bacteria</taxon>
        <taxon>Pseudomonadati</taxon>
        <taxon>Pseudomonadota</taxon>
        <taxon>Gammaproteobacteria</taxon>
        <taxon>Pseudomonadales</taxon>
        <taxon>Pseudomonadaceae</taxon>
        <taxon>Pseudomonas</taxon>
    </lineage>
</organism>
<accession>A0A7Y7Y208</accession>
<evidence type="ECO:0000256" key="4">
    <source>
        <dbReference type="ARBA" id="ARBA00022741"/>
    </source>
</evidence>
<dbReference type="Gene3D" id="3.90.550.10">
    <property type="entry name" value="Spore Coat Polysaccharide Biosynthesis Protein SpsA, Chain A"/>
    <property type="match status" value="1"/>
</dbReference>
<protein>
    <recommendedName>
        <fullName evidence="8">Molybdenum cofactor guanylyltransferase</fullName>
        <shortName evidence="8">MoCo guanylyltransferase</shortName>
        <ecNumber evidence="8">2.7.7.77</ecNumber>
    </recommendedName>
    <alternativeName>
        <fullName evidence="8">GTP:molybdopterin guanylyltransferase</fullName>
    </alternativeName>
    <alternativeName>
        <fullName evidence="8">Mo-MPT guanylyltransferase</fullName>
    </alternativeName>
    <alternativeName>
        <fullName evidence="8">Molybdopterin guanylyltransferase</fullName>
    </alternativeName>
    <alternativeName>
        <fullName evidence="8">Molybdopterin-guanine dinucleotide synthase</fullName>
        <shortName evidence="8">MGD synthase</shortName>
    </alternativeName>
</protein>
<evidence type="ECO:0000259" key="9">
    <source>
        <dbReference type="Pfam" id="PF12804"/>
    </source>
</evidence>
<evidence type="ECO:0000256" key="5">
    <source>
        <dbReference type="ARBA" id="ARBA00022842"/>
    </source>
</evidence>
<dbReference type="EC" id="2.7.7.77" evidence="8"/>
<evidence type="ECO:0000256" key="1">
    <source>
        <dbReference type="ARBA" id="ARBA00022490"/>
    </source>
</evidence>
<keyword evidence="4 8" id="KW-0547">Nucleotide-binding</keyword>
<dbReference type="RefSeq" id="WP_017125902.1">
    <property type="nucleotide sequence ID" value="NZ_JACAQE010000007.1"/>
</dbReference>
<name>A0A7Y7Y208_9PSED</name>
<keyword evidence="6 8" id="KW-0342">GTP-binding</keyword>
<comment type="catalytic activity">
    <reaction evidence="8">
        <text>Mo-molybdopterin + GTP + H(+) = Mo-molybdopterin guanine dinucleotide + diphosphate</text>
        <dbReference type="Rhea" id="RHEA:34243"/>
        <dbReference type="ChEBI" id="CHEBI:15378"/>
        <dbReference type="ChEBI" id="CHEBI:33019"/>
        <dbReference type="ChEBI" id="CHEBI:37565"/>
        <dbReference type="ChEBI" id="CHEBI:71302"/>
        <dbReference type="ChEBI" id="CHEBI:71310"/>
        <dbReference type="EC" id="2.7.7.77"/>
    </reaction>
</comment>
<dbReference type="GO" id="GO:0005525">
    <property type="term" value="F:GTP binding"/>
    <property type="evidence" value="ECO:0007669"/>
    <property type="project" value="UniProtKB-UniRule"/>
</dbReference>
<keyword evidence="1 8" id="KW-0963">Cytoplasm</keyword>
<dbReference type="InterPro" id="IPR029044">
    <property type="entry name" value="Nucleotide-diphossugar_trans"/>
</dbReference>
<dbReference type="GO" id="GO:0046872">
    <property type="term" value="F:metal ion binding"/>
    <property type="evidence" value="ECO:0007669"/>
    <property type="project" value="UniProtKB-KW"/>
</dbReference>
<dbReference type="EMBL" id="JACAQE010000007">
    <property type="protein sequence ID" value="NWC16291.1"/>
    <property type="molecule type" value="Genomic_DNA"/>
</dbReference>
<keyword evidence="7 8" id="KW-0501">Molybdenum cofactor biosynthesis</keyword>
<keyword evidence="2 8" id="KW-0808">Transferase</keyword>
<dbReference type="InterPro" id="IPR025877">
    <property type="entry name" value="MobA-like_NTP_Trfase"/>
</dbReference>
<feature type="binding site" evidence="8">
    <location>
        <position position="100"/>
    </location>
    <ligand>
        <name>GTP</name>
        <dbReference type="ChEBI" id="CHEBI:37565"/>
    </ligand>
</feature>
<dbReference type="CDD" id="cd02503">
    <property type="entry name" value="MobA"/>
    <property type="match status" value="1"/>
</dbReference>
<proteinExistence type="inferred from homology"/>
<keyword evidence="3 8" id="KW-0479">Metal-binding</keyword>
<reference evidence="10 11" key="1">
    <citation type="submission" date="2020-04" db="EMBL/GenBank/DDBJ databases">
        <title>Molecular characterization of pseudomonads from Agaricus bisporus reveal novel blotch 2 pathogens in Western Europe.</title>
        <authorList>
            <person name="Taparia T."/>
            <person name="Krijger M."/>
            <person name="Haynes E."/>
            <person name="Elpinstone J.G."/>
            <person name="Noble R."/>
            <person name="Van Der Wolf J."/>
        </authorList>
    </citation>
    <scope>NUCLEOTIDE SEQUENCE [LARGE SCALE GENOMIC DNA]</scope>
    <source>
        <strain evidence="10 11">IPO3738</strain>
    </source>
</reference>
<evidence type="ECO:0000256" key="7">
    <source>
        <dbReference type="ARBA" id="ARBA00023150"/>
    </source>
</evidence>
<dbReference type="SUPFAM" id="SSF53448">
    <property type="entry name" value="Nucleotide-diphospho-sugar transferases"/>
    <property type="match status" value="1"/>
</dbReference>
<dbReference type="Proteomes" id="UP000517547">
    <property type="component" value="Unassembled WGS sequence"/>
</dbReference>
<dbReference type="Pfam" id="PF12804">
    <property type="entry name" value="NTP_transf_3"/>
    <property type="match status" value="1"/>
</dbReference>
<keyword evidence="10" id="KW-0548">Nucleotidyltransferase</keyword>
<evidence type="ECO:0000313" key="10">
    <source>
        <dbReference type="EMBL" id="NWC16291.1"/>
    </source>
</evidence>
<comment type="subunit">
    <text evidence="8">Monomer.</text>
</comment>
<comment type="function">
    <text evidence="8">Transfers a GMP moiety from GTP to Mo-molybdopterin (Mo-MPT) cofactor (Moco or molybdenum cofactor) to form Mo-molybdopterin guanine dinucleotide (Mo-MGD) cofactor.</text>
</comment>
<dbReference type="GO" id="GO:0061603">
    <property type="term" value="F:molybdenum cofactor guanylyltransferase activity"/>
    <property type="evidence" value="ECO:0007669"/>
    <property type="project" value="UniProtKB-EC"/>
</dbReference>
<comment type="caution">
    <text evidence="10">The sequence shown here is derived from an EMBL/GenBank/DDBJ whole genome shotgun (WGS) entry which is preliminary data.</text>
</comment>
<gene>
    <name evidence="8 10" type="primary">mobA</name>
    <name evidence="10" type="ORF">HX845_21720</name>
</gene>
<evidence type="ECO:0000313" key="11">
    <source>
        <dbReference type="Proteomes" id="UP000517547"/>
    </source>
</evidence>
<dbReference type="HAMAP" id="MF_00316">
    <property type="entry name" value="MobA"/>
    <property type="match status" value="1"/>
</dbReference>
<comment type="cofactor">
    <cofactor evidence="8">
        <name>Mg(2+)</name>
        <dbReference type="ChEBI" id="CHEBI:18420"/>
    </cofactor>
</comment>
<comment type="caution">
    <text evidence="8">Lacks conserved residue(s) required for the propagation of feature annotation.</text>
</comment>
<dbReference type="NCBIfam" id="TIGR02665">
    <property type="entry name" value="molyb_mobA"/>
    <property type="match status" value="1"/>
</dbReference>
<feature type="binding site" evidence="8">
    <location>
        <position position="100"/>
    </location>
    <ligand>
        <name>Mg(2+)</name>
        <dbReference type="ChEBI" id="CHEBI:18420"/>
    </ligand>
</feature>
<keyword evidence="5 8" id="KW-0460">Magnesium</keyword>
<dbReference type="AlphaFoldDB" id="A0A7Y7Y208"/>
<feature type="binding site" evidence="8">
    <location>
        <begin position="11"/>
        <end position="13"/>
    </location>
    <ligand>
        <name>GTP</name>
        <dbReference type="ChEBI" id="CHEBI:37565"/>
    </ligand>
</feature>
<dbReference type="PANTHER" id="PTHR19136">
    <property type="entry name" value="MOLYBDENUM COFACTOR GUANYLYLTRANSFERASE"/>
    <property type="match status" value="1"/>
</dbReference>